<proteinExistence type="predicted"/>
<dbReference type="RefSeq" id="WP_168072695.1">
    <property type="nucleotide sequence ID" value="NZ_BAAAQJ010000008.1"/>
</dbReference>
<keyword evidence="2" id="KW-0472">Membrane</keyword>
<reference evidence="3" key="1">
    <citation type="submission" date="2021-01" db="EMBL/GenBank/DDBJ databases">
        <title>Whole genome shotgun sequence of Planosporangium flavigriseum NBRC 105377.</title>
        <authorList>
            <person name="Komaki H."/>
            <person name="Tamura T."/>
        </authorList>
    </citation>
    <scope>NUCLEOTIDE SEQUENCE</scope>
    <source>
        <strain evidence="3">NBRC 105377</strain>
    </source>
</reference>
<accession>A0A8J3LJ66</accession>
<keyword evidence="2" id="KW-0812">Transmembrane</keyword>
<feature type="region of interest" description="Disordered" evidence="1">
    <location>
        <begin position="63"/>
        <end position="86"/>
    </location>
</feature>
<dbReference type="EMBL" id="BONU01000003">
    <property type="protein sequence ID" value="GIG72284.1"/>
    <property type="molecule type" value="Genomic_DNA"/>
</dbReference>
<evidence type="ECO:0000313" key="3">
    <source>
        <dbReference type="EMBL" id="GIG72284.1"/>
    </source>
</evidence>
<comment type="caution">
    <text evidence="3">The sequence shown here is derived from an EMBL/GenBank/DDBJ whole genome shotgun (WGS) entry which is preliminary data.</text>
</comment>
<keyword evidence="2" id="KW-1133">Transmembrane helix</keyword>
<dbReference type="AlphaFoldDB" id="A0A8J3LJ66"/>
<dbReference type="InterPro" id="IPR011044">
    <property type="entry name" value="Quino_amine_DH_bsu"/>
</dbReference>
<keyword evidence="4" id="KW-1185">Reference proteome</keyword>
<evidence type="ECO:0000256" key="1">
    <source>
        <dbReference type="SAM" id="MobiDB-lite"/>
    </source>
</evidence>
<dbReference type="SUPFAM" id="SSF50969">
    <property type="entry name" value="YVTN repeat-like/Quinoprotein amine dehydrogenase"/>
    <property type="match status" value="1"/>
</dbReference>
<feature type="transmembrane region" description="Helical" evidence="2">
    <location>
        <begin position="44"/>
        <end position="62"/>
    </location>
</feature>
<organism evidence="3 4">
    <name type="scientific">Planosporangium flavigriseum</name>
    <dbReference type="NCBI Taxonomy" id="373681"/>
    <lineage>
        <taxon>Bacteria</taxon>
        <taxon>Bacillati</taxon>
        <taxon>Actinomycetota</taxon>
        <taxon>Actinomycetes</taxon>
        <taxon>Micromonosporales</taxon>
        <taxon>Micromonosporaceae</taxon>
        <taxon>Planosporangium</taxon>
    </lineage>
</organism>
<evidence type="ECO:0000313" key="4">
    <source>
        <dbReference type="Proteomes" id="UP000653674"/>
    </source>
</evidence>
<protein>
    <submittedName>
        <fullName evidence="3">Uncharacterized protein</fullName>
    </submittedName>
</protein>
<evidence type="ECO:0000256" key="2">
    <source>
        <dbReference type="SAM" id="Phobius"/>
    </source>
</evidence>
<sequence>MTTLEDELRAAFATRVAEVPAVHDVAGAAIERGRAVRRRQRRTAGAAFAVVIALVVGGTTLAKVGRPDGRPDQRGSNVAAGPTSPAPVEVPKLDLVVGNELRPAGRAPIALPGKGDVYDAVRVPAGWLVVRGDKGTRTLWEVRADGAATPLIDSLPATYVFSAGGRVLTYQKGSSLTVAGIVAGTVPTKTTIQLPGKDGSQGRTGAELVGRAGQYVVIGNRQGIDYDGFDVWDPANGSYVPTWNHEVVGVYAATPDGRSLIGAVKGARDGITCAAVLDPAAGLRARSKVCDQPYFAAARHGLSPDGRRILGQSAGAVAIAETATGKQVAKIAATEGVWPAEPVWVDDQTFAVATEGGIRYVDAADPARTREVPGPSTSEHWLAVALVAG</sequence>
<gene>
    <name evidence="3" type="ORF">Pfl04_06880</name>
</gene>
<name>A0A8J3LJ66_9ACTN</name>
<dbReference type="Proteomes" id="UP000653674">
    <property type="component" value="Unassembled WGS sequence"/>
</dbReference>